<proteinExistence type="predicted"/>
<dbReference type="InterPro" id="IPR045851">
    <property type="entry name" value="AMP-bd_C_sf"/>
</dbReference>
<dbReference type="WBParaSite" id="L893_g28809.t1">
    <property type="protein sequence ID" value="L893_g28809.t1"/>
    <property type="gene ID" value="L893_g28809"/>
</dbReference>
<reference evidence="3" key="1">
    <citation type="submission" date="2016-11" db="UniProtKB">
        <authorList>
            <consortium name="WormBaseParasite"/>
        </authorList>
    </citation>
    <scope>IDENTIFICATION</scope>
</reference>
<dbReference type="Gene3D" id="3.30.300.30">
    <property type="match status" value="1"/>
</dbReference>
<name>A0A1I7ZQI3_9BILA</name>
<dbReference type="GO" id="GO:0005783">
    <property type="term" value="C:endoplasmic reticulum"/>
    <property type="evidence" value="ECO:0007669"/>
    <property type="project" value="TreeGrafter"/>
</dbReference>
<dbReference type="PANTHER" id="PTHR43272">
    <property type="entry name" value="LONG-CHAIN-FATTY-ACID--COA LIGASE"/>
    <property type="match status" value="1"/>
</dbReference>
<dbReference type="GO" id="GO:0016020">
    <property type="term" value="C:membrane"/>
    <property type="evidence" value="ECO:0007669"/>
    <property type="project" value="TreeGrafter"/>
</dbReference>
<dbReference type="AlphaFoldDB" id="A0A1I7ZQI3"/>
<dbReference type="SUPFAM" id="SSF56801">
    <property type="entry name" value="Acetyl-CoA synthetase-like"/>
    <property type="match status" value="1"/>
</dbReference>
<sequence length="158" mass="18105">MWLPNGALRIIDRKKHFFKLAQGDFVSPEQVENVYVQHPLVNQIFVDGLRTETYLVAIAVVSLQHIHQLLSQKQMNYTAEEDILGSAAVRNLVIEELRRFGTSKGLNSLEQIKNIALVTEEFTAENGLLTPTLKIRRHQMKRLYEKTIARLYTEGALC</sequence>
<organism evidence="2 3">
    <name type="scientific">Steinernema glaseri</name>
    <dbReference type="NCBI Taxonomy" id="37863"/>
    <lineage>
        <taxon>Eukaryota</taxon>
        <taxon>Metazoa</taxon>
        <taxon>Ecdysozoa</taxon>
        <taxon>Nematoda</taxon>
        <taxon>Chromadorea</taxon>
        <taxon>Rhabditida</taxon>
        <taxon>Tylenchina</taxon>
        <taxon>Panagrolaimomorpha</taxon>
        <taxon>Strongyloidoidea</taxon>
        <taxon>Steinernematidae</taxon>
        <taxon>Steinernema</taxon>
    </lineage>
</organism>
<evidence type="ECO:0000256" key="1">
    <source>
        <dbReference type="ARBA" id="ARBA00022598"/>
    </source>
</evidence>
<evidence type="ECO:0000313" key="3">
    <source>
        <dbReference type="WBParaSite" id="L893_g28809.t1"/>
    </source>
</evidence>
<keyword evidence="2" id="KW-1185">Reference proteome</keyword>
<dbReference type="GO" id="GO:0004467">
    <property type="term" value="F:long-chain fatty acid-CoA ligase activity"/>
    <property type="evidence" value="ECO:0007669"/>
    <property type="project" value="TreeGrafter"/>
</dbReference>
<keyword evidence="1" id="KW-0436">Ligase</keyword>
<evidence type="ECO:0000313" key="2">
    <source>
        <dbReference type="Proteomes" id="UP000095287"/>
    </source>
</evidence>
<dbReference type="Proteomes" id="UP000095287">
    <property type="component" value="Unplaced"/>
</dbReference>
<dbReference type="PANTHER" id="PTHR43272:SF89">
    <property type="entry name" value="LONG-CHAIN-FATTY-ACID--COA LIGASE"/>
    <property type="match status" value="1"/>
</dbReference>
<accession>A0A1I7ZQI3</accession>
<protein>
    <submittedName>
        <fullName evidence="3">Long-chain-fatty-acid--CoA ligase</fullName>
    </submittedName>
</protein>